<dbReference type="PANTHER" id="PTHR21736:SF37">
    <property type="entry name" value="PROTEIN OBERON 2"/>
    <property type="match status" value="1"/>
</dbReference>
<dbReference type="GO" id="GO:0010492">
    <property type="term" value="P:maintenance of shoot apical meristem identity"/>
    <property type="evidence" value="ECO:0007669"/>
    <property type="project" value="TreeGrafter"/>
</dbReference>
<sequence>MFKCRACNHASELIGFVKDVFQHCASNWDRECLVKELDFVSRIFRGSEDQRGRTLFWKCEETNALCYYNATEEIELDSAMSFENGGLIAPQDACTESPVVQETLRKMEVVSEEKMRMFKKARMALEACDRAGRKAKSGLKARGRRKANWRGS</sequence>
<evidence type="ECO:0000256" key="2">
    <source>
        <dbReference type="ARBA" id="ARBA00022723"/>
    </source>
</evidence>
<comment type="subcellular location">
    <subcellularLocation>
        <location evidence="1">Nucleus</location>
    </subcellularLocation>
</comment>
<keyword evidence="8" id="KW-1185">Reference proteome</keyword>
<keyword evidence="2" id="KW-0479">Metal-binding</keyword>
<dbReference type="InterPro" id="IPR032881">
    <property type="entry name" value="Oberon-like_PHD"/>
</dbReference>
<dbReference type="EMBL" id="JAAMPC010000004">
    <property type="protein sequence ID" value="KAG2316436.1"/>
    <property type="molecule type" value="Genomic_DNA"/>
</dbReference>
<dbReference type="GO" id="GO:0008270">
    <property type="term" value="F:zinc ion binding"/>
    <property type="evidence" value="ECO:0007669"/>
    <property type="project" value="UniProtKB-KW"/>
</dbReference>
<evidence type="ECO:0000259" key="6">
    <source>
        <dbReference type="Pfam" id="PF07227"/>
    </source>
</evidence>
<comment type="caution">
    <text evidence="7">The sequence shown here is derived from an EMBL/GenBank/DDBJ whole genome shotgun (WGS) entry which is preliminary data.</text>
</comment>
<name>A0A8X7VS80_BRACI</name>
<dbReference type="GO" id="GO:0010078">
    <property type="term" value="P:maintenance of root meristem identity"/>
    <property type="evidence" value="ECO:0007669"/>
    <property type="project" value="TreeGrafter"/>
</dbReference>
<dbReference type="GO" id="GO:0010071">
    <property type="term" value="P:root meristem specification"/>
    <property type="evidence" value="ECO:0007669"/>
    <property type="project" value="TreeGrafter"/>
</dbReference>
<evidence type="ECO:0000256" key="3">
    <source>
        <dbReference type="ARBA" id="ARBA00022771"/>
    </source>
</evidence>
<dbReference type="PANTHER" id="PTHR21736">
    <property type="entry name" value="VERNALIZATION-INSENSITIVE PROTEIN 3"/>
    <property type="match status" value="1"/>
</dbReference>
<evidence type="ECO:0000256" key="1">
    <source>
        <dbReference type="ARBA" id="ARBA00004123"/>
    </source>
</evidence>
<evidence type="ECO:0000313" key="7">
    <source>
        <dbReference type="EMBL" id="KAG2316436.1"/>
    </source>
</evidence>
<dbReference type="GO" id="GO:0005634">
    <property type="term" value="C:nucleus"/>
    <property type="evidence" value="ECO:0007669"/>
    <property type="project" value="UniProtKB-SubCell"/>
</dbReference>
<evidence type="ECO:0000256" key="4">
    <source>
        <dbReference type="ARBA" id="ARBA00022833"/>
    </source>
</evidence>
<dbReference type="InterPro" id="IPR004082">
    <property type="entry name" value="OBERON"/>
</dbReference>
<dbReference type="Pfam" id="PF07227">
    <property type="entry name" value="PHD_Oberon"/>
    <property type="match status" value="1"/>
</dbReference>
<gene>
    <name evidence="7" type="ORF">Bca52824_019558</name>
</gene>
<dbReference type="AlphaFoldDB" id="A0A8X7VS80"/>
<evidence type="ECO:0000256" key="5">
    <source>
        <dbReference type="ARBA" id="ARBA00023242"/>
    </source>
</evidence>
<accession>A0A8X7VS80</accession>
<keyword evidence="3" id="KW-0863">Zinc-finger</keyword>
<dbReference type="OrthoDB" id="1935161at2759"/>
<organism evidence="7 8">
    <name type="scientific">Brassica carinata</name>
    <name type="common">Ethiopian mustard</name>
    <name type="synonym">Abyssinian cabbage</name>
    <dbReference type="NCBI Taxonomy" id="52824"/>
    <lineage>
        <taxon>Eukaryota</taxon>
        <taxon>Viridiplantae</taxon>
        <taxon>Streptophyta</taxon>
        <taxon>Embryophyta</taxon>
        <taxon>Tracheophyta</taxon>
        <taxon>Spermatophyta</taxon>
        <taxon>Magnoliopsida</taxon>
        <taxon>eudicotyledons</taxon>
        <taxon>Gunneridae</taxon>
        <taxon>Pentapetalae</taxon>
        <taxon>rosids</taxon>
        <taxon>malvids</taxon>
        <taxon>Brassicales</taxon>
        <taxon>Brassicaceae</taxon>
        <taxon>Brassiceae</taxon>
        <taxon>Brassica</taxon>
    </lineage>
</organism>
<dbReference type="GO" id="GO:0010468">
    <property type="term" value="P:regulation of gene expression"/>
    <property type="evidence" value="ECO:0007669"/>
    <property type="project" value="TreeGrafter"/>
</dbReference>
<keyword evidence="5" id="KW-0539">Nucleus</keyword>
<dbReference type="Proteomes" id="UP000886595">
    <property type="component" value="Unassembled WGS sequence"/>
</dbReference>
<reference evidence="7 8" key="1">
    <citation type="submission" date="2020-02" db="EMBL/GenBank/DDBJ databases">
        <authorList>
            <person name="Ma Q."/>
            <person name="Huang Y."/>
            <person name="Song X."/>
            <person name="Pei D."/>
        </authorList>
    </citation>
    <scope>NUCLEOTIDE SEQUENCE [LARGE SCALE GENOMIC DNA]</scope>
    <source>
        <strain evidence="7">Sxm20200214</strain>
        <tissue evidence="7">Leaf</tissue>
    </source>
</reference>
<proteinExistence type="predicted"/>
<feature type="domain" description="Oberon-like PHD finger" evidence="6">
    <location>
        <begin position="2"/>
        <end position="41"/>
    </location>
</feature>
<protein>
    <recommendedName>
        <fullName evidence="6">Oberon-like PHD finger domain-containing protein</fullName>
    </recommendedName>
</protein>
<evidence type="ECO:0000313" key="8">
    <source>
        <dbReference type="Proteomes" id="UP000886595"/>
    </source>
</evidence>
<keyword evidence="4" id="KW-0862">Zinc</keyword>